<dbReference type="NCBIfam" id="TIGR01007">
    <property type="entry name" value="eps_fam"/>
    <property type="match status" value="1"/>
</dbReference>
<dbReference type="InterPro" id="IPR027417">
    <property type="entry name" value="P-loop_NTPase"/>
</dbReference>
<dbReference type="InterPro" id="IPR050445">
    <property type="entry name" value="Bact_polysacc_biosynth/exp"/>
</dbReference>
<dbReference type="Proteomes" id="UP001209107">
    <property type="component" value="Unassembled WGS sequence"/>
</dbReference>
<name>A0ABT3JJ49_9FLAO</name>
<dbReference type="SUPFAM" id="SSF52540">
    <property type="entry name" value="P-loop containing nucleoside triphosphate hydrolases"/>
    <property type="match status" value="1"/>
</dbReference>
<dbReference type="InterPro" id="IPR032807">
    <property type="entry name" value="GNVR"/>
</dbReference>
<dbReference type="Pfam" id="PF13614">
    <property type="entry name" value="AAA_31"/>
    <property type="match status" value="1"/>
</dbReference>
<dbReference type="RefSeq" id="WP_265143061.1">
    <property type="nucleotide sequence ID" value="NZ_JAPCHZ010000001.1"/>
</dbReference>
<sequence length="789" mass="88063">MSQIPNAEAEASNDINLNEIIKPYLRKRWWFVLSVLVFIALAVFYIKTATPVYSVKSTALIKDTKKTPSGEMGMLSELGGFGSMGTNSIENEILVLKSKKLMNDVVTELGLQTSLKSKNGFTERELYGKSAPVIIQLISEKPYDEPVKEPLILKISGDKLELSSEELPKTIVTTYKKTVNLPYANIMILKNPAYEPDRNEKLGELQITYMPTPAAVNSYQKMTKVDLVNKDATVLELSINYSNIDKARNIINRLVQAYNNDAISDKNAESKKTKDFIDERVGIIANELGEVESQKEQFKVANKITDIPTEASLTLGSSETARARLLETDTQLQLTNDLISYMSRLGSNQTLPSSVGLSNPTASANINAYNQLILERNSLLENATPQNPVVADLNRQIAVLRSSVLDGLVKHRVGLETARNQIAGEQSVINSKITKMPAQEKLFRSIERQQQIKENLYLLLLQKREEAAISLAITAPKARIIDTAFASEKPVAPKKMIILGAALLFGMLIPFAFIYIRELFNNKIRSKHDLEKLSHAPILGELPSVARGQSELVEVNDLSPMAEAFRIIITNMNFLLPKKEKGKTVFVSSSVKGEGKTFVSVNLALTLASGKNRVLIIGSDVRNPQLQRYNPSRKGLAGLTEYLHDDQTTLQDIIHVSSFNPNCDVIYSGSIPPNPTELLSNGRYEQLIEEVKPLYDYIILDTAPLMLVTDTFLFAEMADATVYVTRSGYTEKGLIDFANKQIDTNKIKNVAFVLNDVNKDYFGYGNKYGYGYQAEERTIWQKIKDEFFL</sequence>
<dbReference type="Gene3D" id="3.40.50.300">
    <property type="entry name" value="P-loop containing nucleotide triphosphate hydrolases"/>
    <property type="match status" value="1"/>
</dbReference>
<dbReference type="CDD" id="cd05387">
    <property type="entry name" value="BY-kinase"/>
    <property type="match status" value="1"/>
</dbReference>
<dbReference type="PANTHER" id="PTHR32309:SF13">
    <property type="entry name" value="FERRIC ENTEROBACTIN TRANSPORT PROTEIN FEPE"/>
    <property type="match status" value="1"/>
</dbReference>
<keyword evidence="12 16" id="KW-1133">Transmembrane helix</keyword>
<keyword evidence="9" id="KW-0547">Nucleotide-binding</keyword>
<keyword evidence="7 20" id="KW-0808">Transferase</keyword>
<dbReference type="EC" id="2.7.10.2" evidence="4"/>
<reference evidence="20 21" key="1">
    <citation type="submission" date="2022-10" db="EMBL/GenBank/DDBJ databases">
        <title>Kaistella sp. BT-6-1-3.</title>
        <authorList>
            <person name="Ai J."/>
            <person name="Deng Z."/>
        </authorList>
    </citation>
    <scope>NUCLEOTIDE SEQUENCE [LARGE SCALE GENOMIC DNA]</scope>
    <source>
        <strain evidence="20 21">BT6-1-3</strain>
    </source>
</reference>
<organism evidence="20 21">
    <name type="scientific">Kaistella yananensis</name>
    <dbReference type="NCBI Taxonomy" id="2989820"/>
    <lineage>
        <taxon>Bacteria</taxon>
        <taxon>Pseudomonadati</taxon>
        <taxon>Bacteroidota</taxon>
        <taxon>Flavobacteriia</taxon>
        <taxon>Flavobacteriales</taxon>
        <taxon>Weeksellaceae</taxon>
        <taxon>Chryseobacterium group</taxon>
        <taxon>Kaistella</taxon>
    </lineage>
</organism>
<evidence type="ECO:0000259" key="17">
    <source>
        <dbReference type="Pfam" id="PF02706"/>
    </source>
</evidence>
<dbReference type="InterPro" id="IPR025669">
    <property type="entry name" value="AAA_dom"/>
</dbReference>
<dbReference type="EMBL" id="JAPCHZ010000001">
    <property type="protein sequence ID" value="MCW4450813.1"/>
    <property type="molecule type" value="Genomic_DNA"/>
</dbReference>
<feature type="domain" description="Polysaccharide chain length determinant N-terminal" evidence="17">
    <location>
        <begin position="13"/>
        <end position="109"/>
    </location>
</feature>
<comment type="similarity">
    <text evidence="2">Belongs to the CpsD/CapB family.</text>
</comment>
<evidence type="ECO:0000256" key="6">
    <source>
        <dbReference type="ARBA" id="ARBA00022519"/>
    </source>
</evidence>
<evidence type="ECO:0000256" key="4">
    <source>
        <dbReference type="ARBA" id="ARBA00011903"/>
    </source>
</evidence>
<evidence type="ECO:0000259" key="18">
    <source>
        <dbReference type="Pfam" id="PF13614"/>
    </source>
</evidence>
<evidence type="ECO:0000256" key="3">
    <source>
        <dbReference type="ARBA" id="ARBA00008883"/>
    </source>
</evidence>
<dbReference type="PANTHER" id="PTHR32309">
    <property type="entry name" value="TYROSINE-PROTEIN KINASE"/>
    <property type="match status" value="1"/>
</dbReference>
<evidence type="ECO:0000256" key="1">
    <source>
        <dbReference type="ARBA" id="ARBA00004429"/>
    </source>
</evidence>
<keyword evidence="10" id="KW-0418">Kinase</keyword>
<evidence type="ECO:0000256" key="5">
    <source>
        <dbReference type="ARBA" id="ARBA00022475"/>
    </source>
</evidence>
<dbReference type="GO" id="GO:0004715">
    <property type="term" value="F:non-membrane spanning protein tyrosine kinase activity"/>
    <property type="evidence" value="ECO:0007669"/>
    <property type="project" value="UniProtKB-EC"/>
</dbReference>
<evidence type="ECO:0000256" key="2">
    <source>
        <dbReference type="ARBA" id="ARBA00007316"/>
    </source>
</evidence>
<keyword evidence="8 16" id="KW-0812">Transmembrane</keyword>
<comment type="caution">
    <text evidence="20">The sequence shown here is derived from an EMBL/GenBank/DDBJ whole genome shotgun (WGS) entry which is preliminary data.</text>
</comment>
<evidence type="ECO:0000256" key="16">
    <source>
        <dbReference type="SAM" id="Phobius"/>
    </source>
</evidence>
<feature type="domain" description="AAA" evidence="18">
    <location>
        <begin position="585"/>
        <end position="739"/>
    </location>
</feature>
<evidence type="ECO:0000256" key="15">
    <source>
        <dbReference type="ARBA" id="ARBA00051245"/>
    </source>
</evidence>
<dbReference type="InterPro" id="IPR003856">
    <property type="entry name" value="LPS_length_determ_N"/>
</dbReference>
<evidence type="ECO:0000256" key="13">
    <source>
        <dbReference type="ARBA" id="ARBA00023136"/>
    </source>
</evidence>
<keyword evidence="5" id="KW-1003">Cell membrane</keyword>
<protein>
    <recommendedName>
        <fullName evidence="4">non-specific protein-tyrosine kinase</fullName>
        <ecNumber evidence="4">2.7.10.2</ecNumber>
    </recommendedName>
</protein>
<keyword evidence="6" id="KW-0997">Cell inner membrane</keyword>
<proteinExistence type="inferred from homology"/>
<evidence type="ECO:0000256" key="8">
    <source>
        <dbReference type="ARBA" id="ARBA00022692"/>
    </source>
</evidence>
<evidence type="ECO:0000256" key="9">
    <source>
        <dbReference type="ARBA" id="ARBA00022741"/>
    </source>
</evidence>
<keyword evidence="13 16" id="KW-0472">Membrane</keyword>
<keyword evidence="11" id="KW-0067">ATP-binding</keyword>
<keyword evidence="21" id="KW-1185">Reference proteome</keyword>
<comment type="similarity">
    <text evidence="3">Belongs to the etk/wzc family.</text>
</comment>
<accession>A0ABT3JJ49</accession>
<evidence type="ECO:0000259" key="19">
    <source>
        <dbReference type="Pfam" id="PF13807"/>
    </source>
</evidence>
<evidence type="ECO:0000313" key="20">
    <source>
        <dbReference type="EMBL" id="MCW4450813.1"/>
    </source>
</evidence>
<comment type="subcellular location">
    <subcellularLocation>
        <location evidence="1">Cell inner membrane</location>
        <topology evidence="1">Multi-pass membrane protein</topology>
    </subcellularLocation>
</comment>
<evidence type="ECO:0000256" key="10">
    <source>
        <dbReference type="ARBA" id="ARBA00022777"/>
    </source>
</evidence>
<gene>
    <name evidence="20" type="ORF">OK344_01155</name>
</gene>
<dbReference type="InterPro" id="IPR005702">
    <property type="entry name" value="Wzc-like_C"/>
</dbReference>
<keyword evidence="14" id="KW-0829">Tyrosine-protein kinase</keyword>
<dbReference type="Pfam" id="PF02706">
    <property type="entry name" value="Wzz"/>
    <property type="match status" value="1"/>
</dbReference>
<evidence type="ECO:0000256" key="11">
    <source>
        <dbReference type="ARBA" id="ARBA00022840"/>
    </source>
</evidence>
<feature type="transmembrane region" description="Helical" evidence="16">
    <location>
        <begin position="496"/>
        <end position="516"/>
    </location>
</feature>
<evidence type="ECO:0000313" key="21">
    <source>
        <dbReference type="Proteomes" id="UP001209107"/>
    </source>
</evidence>
<evidence type="ECO:0000256" key="12">
    <source>
        <dbReference type="ARBA" id="ARBA00022989"/>
    </source>
</evidence>
<dbReference type="Pfam" id="PF13807">
    <property type="entry name" value="GNVR"/>
    <property type="match status" value="1"/>
</dbReference>
<feature type="transmembrane region" description="Helical" evidence="16">
    <location>
        <begin position="29"/>
        <end position="46"/>
    </location>
</feature>
<evidence type="ECO:0000256" key="7">
    <source>
        <dbReference type="ARBA" id="ARBA00022679"/>
    </source>
</evidence>
<comment type="catalytic activity">
    <reaction evidence="15">
        <text>L-tyrosyl-[protein] + ATP = O-phospho-L-tyrosyl-[protein] + ADP + H(+)</text>
        <dbReference type="Rhea" id="RHEA:10596"/>
        <dbReference type="Rhea" id="RHEA-COMP:10136"/>
        <dbReference type="Rhea" id="RHEA-COMP:20101"/>
        <dbReference type="ChEBI" id="CHEBI:15378"/>
        <dbReference type="ChEBI" id="CHEBI:30616"/>
        <dbReference type="ChEBI" id="CHEBI:46858"/>
        <dbReference type="ChEBI" id="CHEBI:61978"/>
        <dbReference type="ChEBI" id="CHEBI:456216"/>
        <dbReference type="EC" id="2.7.10.2"/>
    </reaction>
</comment>
<evidence type="ECO:0000256" key="14">
    <source>
        <dbReference type="ARBA" id="ARBA00023137"/>
    </source>
</evidence>
<feature type="domain" description="Tyrosine-protein kinase G-rich" evidence="19">
    <location>
        <begin position="443"/>
        <end position="518"/>
    </location>
</feature>